<dbReference type="Proteomes" id="UP000297900">
    <property type="component" value="Unassembled WGS sequence"/>
</dbReference>
<dbReference type="OrthoDB" id="9859615at2"/>
<dbReference type="EMBL" id="SOMN01000003">
    <property type="protein sequence ID" value="TFE30056.1"/>
    <property type="molecule type" value="Genomic_DNA"/>
</dbReference>
<name>A0A4Y8M5Y5_9BACL</name>
<dbReference type="RefSeq" id="WP_135150968.1">
    <property type="nucleotide sequence ID" value="NZ_SOMN01000003.1"/>
</dbReference>
<organism evidence="1 2">
    <name type="scientific">Cohnella luojiensis</name>
    <dbReference type="NCBI Taxonomy" id="652876"/>
    <lineage>
        <taxon>Bacteria</taxon>
        <taxon>Bacillati</taxon>
        <taxon>Bacillota</taxon>
        <taxon>Bacilli</taxon>
        <taxon>Bacillales</taxon>
        <taxon>Paenibacillaceae</taxon>
        <taxon>Cohnella</taxon>
    </lineage>
</organism>
<sequence>MILITAGTVRLIAVRSGMGEAGDKVNSLSLEIYSLVMSGSASFPVNAFIWMRRIPIGAELS</sequence>
<evidence type="ECO:0000313" key="1">
    <source>
        <dbReference type="EMBL" id="TFE30056.1"/>
    </source>
</evidence>
<reference evidence="1 2" key="1">
    <citation type="submission" date="2019-03" db="EMBL/GenBank/DDBJ databases">
        <title>Cohnella endophytica sp. nov., a novel endophytic bacterium isolated from bark of Sonneratia apetala.</title>
        <authorList>
            <person name="Tuo L."/>
        </authorList>
    </citation>
    <scope>NUCLEOTIDE SEQUENCE [LARGE SCALE GENOMIC DNA]</scope>
    <source>
        <strain evidence="1 2">CCTCC AB 208254</strain>
    </source>
</reference>
<accession>A0A4Y8M5Y5</accession>
<comment type="caution">
    <text evidence="1">The sequence shown here is derived from an EMBL/GenBank/DDBJ whole genome shotgun (WGS) entry which is preliminary data.</text>
</comment>
<keyword evidence="2" id="KW-1185">Reference proteome</keyword>
<evidence type="ECO:0000313" key="2">
    <source>
        <dbReference type="Proteomes" id="UP000297900"/>
    </source>
</evidence>
<proteinExistence type="predicted"/>
<gene>
    <name evidence="1" type="ORF">E2980_04695</name>
</gene>
<dbReference type="AlphaFoldDB" id="A0A4Y8M5Y5"/>
<protein>
    <submittedName>
        <fullName evidence="1">Uncharacterized protein</fullName>
    </submittedName>
</protein>